<reference evidence="1 2" key="1">
    <citation type="journal article" date="2020" name="Phytopathology">
        <title>Genome Sequence Resources of Colletotrichum truncatum, C. plurivorum, C. musicola, and C. sojae: Four Species Pathogenic to Soybean (Glycine max).</title>
        <authorList>
            <person name="Rogerio F."/>
            <person name="Boufleur T.R."/>
            <person name="Ciampi-Guillardi M."/>
            <person name="Sukno S.A."/>
            <person name="Thon M.R."/>
            <person name="Massola Junior N.S."/>
            <person name="Baroncelli R."/>
        </authorList>
    </citation>
    <scope>NUCLEOTIDE SEQUENCE [LARGE SCALE GENOMIC DNA]</scope>
    <source>
        <strain evidence="1 2">CMES1059</strain>
    </source>
</reference>
<gene>
    <name evidence="1" type="ORF">CTRU02_212417</name>
</gene>
<keyword evidence="2" id="KW-1185">Reference proteome</keyword>
<sequence>MLVLRFATLTGLATAASIPRPRDTAGCENPVKRLEWREMSAESQQSYINAVWCLKTKPSKLGLNSTWYDDFAYVHHKYNLIIHNVAAFLPWHRYFTQVYENALHECGYNGAATYWDWTKDVQKLAQSPIMSSTLGIGGDGSDSRTETLRSGQTIRCVDDGPFSQLRPTYLGVNPSEYTYEEHCLFRSLIDGDTPDAKVAATAYNSTFVNQVQSSSSFDTYHGSLEGGPHGIIHSSIGGEMNPSTSPNDPVFFLHHAQIDRLWWLWQQSDVAARQADYTGQAAVQGSDTRVAASLDDALLMGGLAEDATVRDLMTTTSSRLCYEY</sequence>
<evidence type="ECO:0000313" key="1">
    <source>
        <dbReference type="EMBL" id="KAL0933454.1"/>
    </source>
</evidence>
<dbReference type="EMBL" id="VUJX02000008">
    <property type="protein sequence ID" value="KAL0933454.1"/>
    <property type="molecule type" value="Genomic_DNA"/>
</dbReference>
<accession>A0ACC3YNG7</accession>
<keyword evidence="1" id="KW-0560">Oxidoreductase</keyword>
<proteinExistence type="predicted"/>
<evidence type="ECO:0000313" key="2">
    <source>
        <dbReference type="Proteomes" id="UP000805649"/>
    </source>
</evidence>
<protein>
    <submittedName>
        <fullName evidence="1">Monooxygenase</fullName>
    </submittedName>
</protein>
<keyword evidence="1" id="KW-0503">Monooxygenase</keyword>
<comment type="caution">
    <text evidence="1">The sequence shown here is derived from an EMBL/GenBank/DDBJ whole genome shotgun (WGS) entry which is preliminary data.</text>
</comment>
<organism evidence="1 2">
    <name type="scientific">Colletotrichum truncatum</name>
    <name type="common">Anthracnose fungus</name>
    <name type="synonym">Colletotrichum capsici</name>
    <dbReference type="NCBI Taxonomy" id="5467"/>
    <lineage>
        <taxon>Eukaryota</taxon>
        <taxon>Fungi</taxon>
        <taxon>Dikarya</taxon>
        <taxon>Ascomycota</taxon>
        <taxon>Pezizomycotina</taxon>
        <taxon>Sordariomycetes</taxon>
        <taxon>Hypocreomycetidae</taxon>
        <taxon>Glomerellales</taxon>
        <taxon>Glomerellaceae</taxon>
        <taxon>Colletotrichum</taxon>
        <taxon>Colletotrichum truncatum species complex</taxon>
    </lineage>
</organism>
<dbReference type="Proteomes" id="UP000805649">
    <property type="component" value="Unassembled WGS sequence"/>
</dbReference>
<name>A0ACC3YNG7_COLTU</name>